<sequence length="334" mass="36043">MIQVDTNDLGQLTGILAVDVRRFSRHNDIQQKQIGTLLPVVLHEAAERAGLDEIMRSTVFHAFRGDGYLIGFDPGRVTDVVDRYFDSLQAVLRCRSPELRAAEIELRLRVSLHLGPLQSFDKLVADSPTGRVMVESGRMVDADPVRALLDHSDPNVTLVAAVLSEEVMKNVIEAGRTARRPSEFVAAPLRIDAKDYSGTGYLRVPVPSGDLLRYGLLYGQPEQATDDEQDSEERSTRSEGAGGNTFNGSAPNARQIGYVSGGFSDNSVQNIVSGDSVHNSVSGNGNNIAGGDINTAPHTVVDQVYSGFFNTQGDSNFGPSSGRRINESGVAEGR</sequence>
<comment type="caution">
    <text evidence="2">The sequence shown here is derived from an EMBL/GenBank/DDBJ whole genome shotgun (WGS) entry which is preliminary data.</text>
</comment>
<dbReference type="RefSeq" id="WP_015786163.1">
    <property type="nucleotide sequence ID" value="NZ_FOWS01000001.1"/>
</dbReference>
<dbReference type="AlphaFoldDB" id="A0A837D880"/>
<reference evidence="2 3" key="1">
    <citation type="submission" date="2014-10" db="EMBL/GenBank/DDBJ databases">
        <title>Genome sequence of Micropolyspora internatus JCM3315.</title>
        <authorList>
            <person name="Shin S.-K."/>
            <person name="Yi H."/>
        </authorList>
    </citation>
    <scope>NUCLEOTIDE SEQUENCE [LARGE SCALE GENOMIC DNA]</scope>
    <source>
        <strain evidence="2 3">JCM 3315</strain>
    </source>
</reference>
<evidence type="ECO:0000313" key="2">
    <source>
        <dbReference type="EMBL" id="KHF43038.1"/>
    </source>
</evidence>
<feature type="region of interest" description="Disordered" evidence="1">
    <location>
        <begin position="222"/>
        <end position="252"/>
    </location>
</feature>
<feature type="region of interest" description="Disordered" evidence="1">
    <location>
        <begin position="312"/>
        <end position="334"/>
    </location>
</feature>
<protein>
    <recommendedName>
        <fullName evidence="4">Guanylate cyclase domain-containing protein</fullName>
    </recommendedName>
</protein>
<dbReference type="EMBL" id="JRZE01000006">
    <property type="protein sequence ID" value="KHF43038.1"/>
    <property type="molecule type" value="Genomic_DNA"/>
</dbReference>
<dbReference type="Proteomes" id="UP000030848">
    <property type="component" value="Unassembled WGS sequence"/>
</dbReference>
<accession>A0A837D880</accession>
<evidence type="ECO:0000256" key="1">
    <source>
        <dbReference type="SAM" id="MobiDB-lite"/>
    </source>
</evidence>
<name>A0A837D880_9PSEU</name>
<organism evidence="2 3">
    <name type="scientific">Saccharomonospora viridis</name>
    <dbReference type="NCBI Taxonomy" id="1852"/>
    <lineage>
        <taxon>Bacteria</taxon>
        <taxon>Bacillati</taxon>
        <taxon>Actinomycetota</taxon>
        <taxon>Actinomycetes</taxon>
        <taxon>Pseudonocardiales</taxon>
        <taxon>Pseudonocardiaceae</taxon>
        <taxon>Saccharomonospora</taxon>
    </lineage>
</organism>
<dbReference type="OrthoDB" id="3424167at2"/>
<evidence type="ECO:0008006" key="4">
    <source>
        <dbReference type="Google" id="ProtNLM"/>
    </source>
</evidence>
<proteinExistence type="predicted"/>
<gene>
    <name evidence="2" type="ORF">MINT15_32400</name>
</gene>
<evidence type="ECO:0000313" key="3">
    <source>
        <dbReference type="Proteomes" id="UP000030848"/>
    </source>
</evidence>